<feature type="signal peptide" evidence="1">
    <location>
        <begin position="1"/>
        <end position="30"/>
    </location>
</feature>
<accession>A0A9P7ECB6</accession>
<dbReference type="RefSeq" id="XP_041193427.1">
    <property type="nucleotide sequence ID" value="XM_041342574.1"/>
</dbReference>
<feature type="chain" id="PRO_5040131655" description="Secreted protein" evidence="1">
    <location>
        <begin position="31"/>
        <end position="142"/>
    </location>
</feature>
<evidence type="ECO:0008006" key="4">
    <source>
        <dbReference type="Google" id="ProtNLM"/>
    </source>
</evidence>
<dbReference type="GeneID" id="64636590"/>
<dbReference type="Proteomes" id="UP000807769">
    <property type="component" value="Unassembled WGS sequence"/>
</dbReference>
<evidence type="ECO:0000313" key="3">
    <source>
        <dbReference type="Proteomes" id="UP000807769"/>
    </source>
</evidence>
<comment type="caution">
    <text evidence="2">The sequence shown here is derived from an EMBL/GenBank/DDBJ whole genome shotgun (WGS) entry which is preliminary data.</text>
</comment>
<dbReference type="EMBL" id="JABBWG010000015">
    <property type="protein sequence ID" value="KAG1816867.1"/>
    <property type="molecule type" value="Genomic_DNA"/>
</dbReference>
<protein>
    <recommendedName>
        <fullName evidence="4">Secreted protein</fullName>
    </recommendedName>
</protein>
<gene>
    <name evidence="2" type="ORF">BJ212DRAFT_180231</name>
</gene>
<dbReference type="AlphaFoldDB" id="A0A9P7ECB6"/>
<sequence length="142" mass="15991">MYILHWLHAMSCDLVMLIVFTPLSCRLASSQIINAAATLNSTHLPLYSCPLQTIVFTFKPNPRYLCRIHGCVCQIHALSHTALLILWHGVLHPPKYRGTYISLDLVLVFEYVLRYPLCRIRITPLVASSGSARVGDTRANSE</sequence>
<evidence type="ECO:0000256" key="1">
    <source>
        <dbReference type="SAM" id="SignalP"/>
    </source>
</evidence>
<organism evidence="2 3">
    <name type="scientific">Suillus subaureus</name>
    <dbReference type="NCBI Taxonomy" id="48587"/>
    <lineage>
        <taxon>Eukaryota</taxon>
        <taxon>Fungi</taxon>
        <taxon>Dikarya</taxon>
        <taxon>Basidiomycota</taxon>
        <taxon>Agaricomycotina</taxon>
        <taxon>Agaricomycetes</taxon>
        <taxon>Agaricomycetidae</taxon>
        <taxon>Boletales</taxon>
        <taxon>Suillineae</taxon>
        <taxon>Suillaceae</taxon>
        <taxon>Suillus</taxon>
    </lineage>
</organism>
<proteinExistence type="predicted"/>
<keyword evidence="1" id="KW-0732">Signal</keyword>
<evidence type="ECO:0000313" key="2">
    <source>
        <dbReference type="EMBL" id="KAG1816867.1"/>
    </source>
</evidence>
<name>A0A9P7ECB6_9AGAM</name>
<reference evidence="2" key="1">
    <citation type="journal article" date="2020" name="New Phytol.">
        <title>Comparative genomics reveals dynamic genome evolution in host specialist ectomycorrhizal fungi.</title>
        <authorList>
            <person name="Lofgren L.A."/>
            <person name="Nguyen N.H."/>
            <person name="Vilgalys R."/>
            <person name="Ruytinx J."/>
            <person name="Liao H.L."/>
            <person name="Branco S."/>
            <person name="Kuo A."/>
            <person name="LaButti K."/>
            <person name="Lipzen A."/>
            <person name="Andreopoulos W."/>
            <person name="Pangilinan J."/>
            <person name="Riley R."/>
            <person name="Hundley H."/>
            <person name="Na H."/>
            <person name="Barry K."/>
            <person name="Grigoriev I.V."/>
            <person name="Stajich J.E."/>
            <person name="Kennedy P.G."/>
        </authorList>
    </citation>
    <scope>NUCLEOTIDE SEQUENCE</scope>
    <source>
        <strain evidence="2">MN1</strain>
    </source>
</reference>
<keyword evidence="3" id="KW-1185">Reference proteome</keyword>